<organism evidence="1 2">
    <name type="scientific">Caerostris extrusa</name>
    <name type="common">Bark spider</name>
    <name type="synonym">Caerostris bankana</name>
    <dbReference type="NCBI Taxonomy" id="172846"/>
    <lineage>
        <taxon>Eukaryota</taxon>
        <taxon>Metazoa</taxon>
        <taxon>Ecdysozoa</taxon>
        <taxon>Arthropoda</taxon>
        <taxon>Chelicerata</taxon>
        <taxon>Arachnida</taxon>
        <taxon>Araneae</taxon>
        <taxon>Araneomorphae</taxon>
        <taxon>Entelegynae</taxon>
        <taxon>Araneoidea</taxon>
        <taxon>Araneidae</taxon>
        <taxon>Caerostris</taxon>
    </lineage>
</organism>
<sequence>MPKSPLIGNFVFPEELSVALHSFSYAVSSADSFALRGDVTVCVCKCSAVAFMRRAGRKNLCPEMGCLAAVSTAGRALQLPVLAAQDLFSFLGNLAVKALKTTNEN</sequence>
<reference evidence="1 2" key="1">
    <citation type="submission" date="2021-06" db="EMBL/GenBank/DDBJ databases">
        <title>Caerostris extrusa draft genome.</title>
        <authorList>
            <person name="Kono N."/>
            <person name="Arakawa K."/>
        </authorList>
    </citation>
    <scope>NUCLEOTIDE SEQUENCE [LARGE SCALE GENOMIC DNA]</scope>
</reference>
<dbReference type="AlphaFoldDB" id="A0AAV4S1Z5"/>
<comment type="caution">
    <text evidence="1">The sequence shown here is derived from an EMBL/GenBank/DDBJ whole genome shotgun (WGS) entry which is preliminary data.</text>
</comment>
<accession>A0AAV4S1Z5</accession>
<proteinExistence type="predicted"/>
<protein>
    <submittedName>
        <fullName evidence="1">Uncharacterized protein</fullName>
    </submittedName>
</protein>
<evidence type="ECO:0000313" key="2">
    <source>
        <dbReference type="Proteomes" id="UP001054945"/>
    </source>
</evidence>
<dbReference type="Proteomes" id="UP001054945">
    <property type="component" value="Unassembled WGS sequence"/>
</dbReference>
<evidence type="ECO:0000313" key="1">
    <source>
        <dbReference type="EMBL" id="GIY28009.1"/>
    </source>
</evidence>
<name>A0AAV4S1Z5_CAEEX</name>
<keyword evidence="2" id="KW-1185">Reference proteome</keyword>
<gene>
    <name evidence="1" type="ORF">CEXT_239761</name>
</gene>
<dbReference type="EMBL" id="BPLR01008895">
    <property type="protein sequence ID" value="GIY28009.1"/>
    <property type="molecule type" value="Genomic_DNA"/>
</dbReference>